<feature type="coiled-coil region" evidence="5">
    <location>
        <begin position="927"/>
        <end position="1335"/>
    </location>
</feature>
<evidence type="ECO:0000256" key="2">
    <source>
        <dbReference type="ARBA" id="ARBA00022490"/>
    </source>
</evidence>
<feature type="compositionally biased region" description="Basic and acidic residues" evidence="6">
    <location>
        <begin position="493"/>
        <end position="508"/>
    </location>
</feature>
<dbReference type="EMBL" id="JAICCE010000011">
    <property type="protein sequence ID" value="KAG9271316.1"/>
    <property type="molecule type" value="Genomic_DNA"/>
</dbReference>
<dbReference type="SMART" id="SM00755">
    <property type="entry name" value="Grip"/>
    <property type="match status" value="1"/>
</dbReference>
<evidence type="ECO:0000256" key="6">
    <source>
        <dbReference type="SAM" id="MobiDB-lite"/>
    </source>
</evidence>
<evidence type="ECO:0000256" key="5">
    <source>
        <dbReference type="SAM" id="Coils"/>
    </source>
</evidence>
<evidence type="ECO:0000256" key="4">
    <source>
        <dbReference type="ARBA" id="ARBA00023054"/>
    </source>
</evidence>
<dbReference type="OrthoDB" id="1926336at2759"/>
<dbReference type="PANTHER" id="PTHR18902">
    <property type="entry name" value="NUCLEAR MITOTIC APPARATUS PROTEIN 1-RELATED"/>
    <property type="match status" value="1"/>
</dbReference>
<dbReference type="PANTHER" id="PTHR18902:SF25">
    <property type="entry name" value="GRIP AND COILED-COIL DOMAIN-CONTAINING PROTEIN 2"/>
    <property type="match status" value="1"/>
</dbReference>
<accession>A0A8T2LPK2</accession>
<dbReference type="InterPro" id="IPR000237">
    <property type="entry name" value="GRIP_dom"/>
</dbReference>
<dbReference type="InterPro" id="IPR051841">
    <property type="entry name" value="MT-Golgi_org_protein"/>
</dbReference>
<reference evidence="8 9" key="1">
    <citation type="submission" date="2021-07" db="EMBL/GenBank/DDBJ databases">
        <authorList>
            <person name="Imarazene B."/>
            <person name="Zahm M."/>
            <person name="Klopp C."/>
            <person name="Cabau C."/>
            <person name="Beille S."/>
            <person name="Jouanno E."/>
            <person name="Castinel A."/>
            <person name="Lluch J."/>
            <person name="Gil L."/>
            <person name="Kuchtly C."/>
            <person name="Lopez Roques C."/>
            <person name="Donnadieu C."/>
            <person name="Parrinello H."/>
            <person name="Journot L."/>
            <person name="Du K."/>
            <person name="Schartl M."/>
            <person name="Retaux S."/>
            <person name="Guiguen Y."/>
        </authorList>
    </citation>
    <scope>NUCLEOTIDE SEQUENCE [LARGE SCALE GENOMIC DNA]</scope>
    <source>
        <strain evidence="8">Pach_M1</strain>
        <tissue evidence="8">Testis</tissue>
    </source>
</reference>
<keyword evidence="2" id="KW-0963">Cytoplasm</keyword>
<dbReference type="FunFam" id="1.10.220.60:FF:000003">
    <property type="entry name" value="GRIP and coiled-coil domain-containing protein 2"/>
    <property type="match status" value="1"/>
</dbReference>
<dbReference type="PROSITE" id="PS50913">
    <property type="entry name" value="GRIP"/>
    <property type="match status" value="1"/>
</dbReference>
<sequence>MHKISHNIMNTSLVLSSAHAPIQERDAAPTKAEIRQLWCWFSISSVSQKLQNLVNSPLKLPRIPRSIYFYTPLYHHSGGGMQQDSEMECVSPSPGAGIGKSKLDTLSKEDLIKFAKKQMAIMQKLKSKCGDLEKEVGVLKASPSGSSDGSIIQELTERMDAVLLEKAETQQTLLLLRKENEKVSRRAETFITFYHFKMYVISLQEAEGQLAALREEVKLTSAEHAEKIRIMEQMLQTSESKYKEQIESFKKMESEQNEKEEIQRRRMTEEFTSNVQSLRQEYETKISNLQQDLELAKKEWTAETEAQIKVLQTELKESQDGSASLREEMARLSVHHEAELRDLEEQLEVNAAHFEMERERLLLLNDELAEQLALKESYLQDVQEEEEDLNRNGAQKTSGPTSTPHSSTEDDPDNDETDGLRLTLHDLQSQNTMVQEELTFLRNVKMELENEVQHLKEEFTMEKEELEFKLNELQMTKEDCSSSGMEIDAQTESDERNAKSFVHEPEHDQELQQLKEVHQLELRELESRLVLDAEREREVVMQELRELRQRSEVLTEEKNAAVTEYEHTKQILHTLELELGERTEDFVKQYDAMKERAAAAVRELQEQLNEKDTIIKNLESLTKAPEISEQNAQIPTCPEPAAELPEPLEGGYVSVSWDEDNQVTLEKVVTHLHHIKDECKTRPADWARLSFQKLEDLSVVLDSALGEREDITKRMADLESRLSSSLAEKEQLSEQCDALVQSLDALRAAEEQCQTAARELSNMAGQEKAELQKQLHLVEEERDAVRKDMETIEQKLLDAQTRISAVLEQEYSTPVAEQDDISVLVNRLVSRVKEETAVLTQQLKEQSEQLIKISSQSGSEQRAAGLGAEVELLQTVAIEPVAGSLQERQAETQCQDVRDSQGTEITAALMVKEDSPDDPGSPETDDLKRFQQKLSEKDWRISQLKEEISQLQESNLSALSEHTRQTEILEKESKEKDERMNKIKAVAVKARKELEASKKEASDLRAELDALKAERDRLSDSVKVIIHGAEDYKNLMNDYDMQTELLDKEKEKLEAAERLNADLTKRLQAAIEQNKQLCSEREDTMARMDTLQNNVRQLEAQLLELQRIKSGLERDLETERLLKEQKIKDHQSAVKEAEDLNALLQKQKQQLQQTEQELEQLRKACSRIPILTLLDMEMADYERLVKELNLQLSEKDRLIEEQDKLAQTQRDQEQKLSQEIESLKTLVDTGEEKASKMKQLLVKTKKDLADAKKEEASQMIVQSSLRGELEASQQQLENYKIQCSELTADRHRLQEQLKCVNDQQQKALSSYQHQLSSLQEELSSKTAELKSTMSEFEGYKVRVHNVLKQQKSRSSTQSDGEFSKQEREHMEALLEQLHSKLQESQLNLQSSSTELQQLHTEHDMLLERHNKMLQQTVAKEAELRERVLSLHSENAALRSEHSQAVSQLTAQAEALRSCFREQTHHLQEEHRSTVDTLQQQISRLEARLFQLQKEPASTGSAPVLQSRRPQLDRKLTELPLFDLESMAREEGEGMETTETECITAGTPTPTLEQLLTSPDPKQEPFVWQVEPTKEELTQKLSTASRSMEHVNSLLHESEATNAILLEQNNLLKSELRRLERNQEREKSVANLEYLKNVLLQFIFLRSGSEKQALLPVIHTMLQLSPEEKSKLAAIAQGEEEAAGSRASGWTSYLHSWSGIR</sequence>
<proteinExistence type="predicted"/>
<evidence type="ECO:0000313" key="9">
    <source>
        <dbReference type="Proteomes" id="UP000752171"/>
    </source>
</evidence>
<comment type="caution">
    <text evidence="8">The sequence shown here is derived from an EMBL/GenBank/DDBJ whole genome shotgun (WGS) entry which is preliminary data.</text>
</comment>
<keyword evidence="4 5" id="KW-0175">Coiled coil</keyword>
<feature type="coiled-coil region" evidence="5">
    <location>
        <begin position="701"/>
        <end position="849"/>
    </location>
</feature>
<feature type="region of interest" description="Disordered" evidence="6">
    <location>
        <begin position="381"/>
        <end position="419"/>
    </location>
</feature>
<evidence type="ECO:0000259" key="7">
    <source>
        <dbReference type="PROSITE" id="PS50913"/>
    </source>
</evidence>
<dbReference type="Pfam" id="PF16704">
    <property type="entry name" value="Rab_bind"/>
    <property type="match status" value="1"/>
</dbReference>
<feature type="coiled-coil region" evidence="5">
    <location>
        <begin position="508"/>
        <end position="624"/>
    </location>
</feature>
<name>A0A8T2LPK2_ASTMX</name>
<dbReference type="Proteomes" id="UP000752171">
    <property type="component" value="Unassembled WGS sequence"/>
</dbReference>
<evidence type="ECO:0000256" key="1">
    <source>
        <dbReference type="ARBA" id="ARBA00004496"/>
    </source>
</evidence>
<organism evidence="8 9">
    <name type="scientific">Astyanax mexicanus</name>
    <name type="common">Blind cave fish</name>
    <name type="synonym">Astyanax fasciatus mexicanus</name>
    <dbReference type="NCBI Taxonomy" id="7994"/>
    <lineage>
        <taxon>Eukaryota</taxon>
        <taxon>Metazoa</taxon>
        <taxon>Chordata</taxon>
        <taxon>Craniata</taxon>
        <taxon>Vertebrata</taxon>
        <taxon>Euteleostomi</taxon>
        <taxon>Actinopterygii</taxon>
        <taxon>Neopterygii</taxon>
        <taxon>Teleostei</taxon>
        <taxon>Ostariophysi</taxon>
        <taxon>Characiformes</taxon>
        <taxon>Characoidei</taxon>
        <taxon>Acestrorhamphidae</taxon>
        <taxon>Acestrorhamphinae</taxon>
        <taxon>Astyanax</taxon>
    </lineage>
</organism>
<keyword evidence="3" id="KW-0597">Phosphoprotein</keyword>
<feature type="region of interest" description="Disordered" evidence="6">
    <location>
        <begin position="1347"/>
        <end position="1367"/>
    </location>
</feature>
<dbReference type="Gene3D" id="1.10.220.60">
    <property type="entry name" value="GRIP domain"/>
    <property type="match status" value="1"/>
</dbReference>
<dbReference type="GO" id="GO:0005794">
    <property type="term" value="C:Golgi apparatus"/>
    <property type="evidence" value="ECO:0007669"/>
    <property type="project" value="TreeGrafter"/>
</dbReference>
<feature type="coiled-coil region" evidence="5">
    <location>
        <begin position="115"/>
        <end position="223"/>
    </location>
</feature>
<dbReference type="Pfam" id="PF01465">
    <property type="entry name" value="GRIP"/>
    <property type="match status" value="1"/>
</dbReference>
<comment type="subcellular location">
    <subcellularLocation>
        <location evidence="1">Cytoplasm</location>
    </subcellularLocation>
</comment>
<protein>
    <submittedName>
        <fullName evidence="8">GRIP and coiled-coil domain-containing protein 2</fullName>
    </submittedName>
</protein>
<feature type="domain" description="GRIP" evidence="7">
    <location>
        <begin position="1624"/>
        <end position="1674"/>
    </location>
</feature>
<feature type="coiled-coil region" evidence="5">
    <location>
        <begin position="1601"/>
        <end position="1628"/>
    </location>
</feature>
<gene>
    <name evidence="8" type="primary">GCC2</name>
    <name evidence="8" type="ORF">AMEX_G14223</name>
</gene>
<dbReference type="GO" id="GO:0034499">
    <property type="term" value="P:late endosome to Golgi transport"/>
    <property type="evidence" value="ECO:0007669"/>
    <property type="project" value="TreeGrafter"/>
</dbReference>
<evidence type="ECO:0000313" key="8">
    <source>
        <dbReference type="EMBL" id="KAG9271316.1"/>
    </source>
</evidence>
<feature type="compositionally biased region" description="Low complexity" evidence="6">
    <location>
        <begin position="397"/>
        <end position="406"/>
    </location>
</feature>
<feature type="coiled-coil region" evidence="5">
    <location>
        <begin position="1367"/>
        <end position="1426"/>
    </location>
</feature>
<feature type="region of interest" description="Disordered" evidence="6">
    <location>
        <begin position="487"/>
        <end position="508"/>
    </location>
</feature>
<feature type="compositionally biased region" description="Polar residues" evidence="6">
    <location>
        <begin position="1347"/>
        <end position="1360"/>
    </location>
</feature>
<evidence type="ECO:0000256" key="3">
    <source>
        <dbReference type="ARBA" id="ARBA00022553"/>
    </source>
</evidence>
<feature type="coiled-coil region" evidence="5">
    <location>
        <begin position="431"/>
        <end position="476"/>
    </location>
</feature>
<feature type="coiled-coil region" evidence="5">
    <location>
        <begin position="1467"/>
        <end position="1494"/>
    </location>
</feature>
<dbReference type="InterPro" id="IPR032023">
    <property type="entry name" value="GCC2_Rab_bind"/>
</dbReference>